<keyword evidence="4" id="KW-0175">Coiled coil</keyword>
<dbReference type="EMBL" id="CP063304">
    <property type="protein sequence ID" value="QOV20273.1"/>
    <property type="molecule type" value="Genomic_DNA"/>
</dbReference>
<evidence type="ECO:0000256" key="3">
    <source>
        <dbReference type="ARBA" id="ARBA00023065"/>
    </source>
</evidence>
<evidence type="ECO:0000313" key="5">
    <source>
        <dbReference type="EMBL" id="QOV20273.1"/>
    </source>
</evidence>
<keyword evidence="6" id="KW-1185">Reference proteome</keyword>
<dbReference type="InterPro" id="IPR002842">
    <property type="entry name" value="ATPase_V1_Esu"/>
</dbReference>
<dbReference type="Pfam" id="PF01991">
    <property type="entry name" value="vATP-synt_E"/>
    <property type="match status" value="1"/>
</dbReference>
<evidence type="ECO:0000256" key="2">
    <source>
        <dbReference type="ARBA" id="ARBA00022448"/>
    </source>
</evidence>
<dbReference type="KEGG" id="bliq:INP51_04815"/>
<evidence type="ECO:0000256" key="4">
    <source>
        <dbReference type="SAM" id="Coils"/>
    </source>
</evidence>
<feature type="coiled-coil region" evidence="4">
    <location>
        <begin position="9"/>
        <end position="69"/>
    </location>
</feature>
<reference evidence="5 6" key="1">
    <citation type="submission" date="2020-10" db="EMBL/GenBank/DDBJ databases">
        <title>Blautia liquoris sp.nov., isolated from the mud in a fermentation cellar used for the production of Chinese strong-flavoured liquor.</title>
        <authorList>
            <person name="Lu L."/>
        </authorList>
    </citation>
    <scope>NUCLEOTIDE SEQUENCE [LARGE SCALE GENOMIC DNA]</scope>
    <source>
        <strain evidence="5 6">LZLJ-3</strain>
    </source>
</reference>
<dbReference type="SUPFAM" id="SSF160527">
    <property type="entry name" value="V-type ATPase subunit E-like"/>
    <property type="match status" value="1"/>
</dbReference>
<proteinExistence type="inferred from homology"/>
<dbReference type="AlphaFoldDB" id="A0A7M2RIW4"/>
<accession>A0A7M2RIW4</accession>
<dbReference type="InterPro" id="IPR038495">
    <property type="entry name" value="ATPase_E_C"/>
</dbReference>
<name>A0A7M2RIW4_9FIRM</name>
<dbReference type="RefSeq" id="WP_193736593.1">
    <property type="nucleotide sequence ID" value="NZ_CP063304.1"/>
</dbReference>
<protein>
    <submittedName>
        <fullName evidence="5">V-type ATP synthase subunit E</fullName>
    </submittedName>
</protein>
<keyword evidence="3" id="KW-0406">Ion transport</keyword>
<dbReference type="Gene3D" id="1.20.5.620">
    <property type="entry name" value="F1F0 ATP synthase subunit B, membrane domain"/>
    <property type="match status" value="1"/>
</dbReference>
<organism evidence="5 6">
    <name type="scientific">Blautia liquoris</name>
    <dbReference type="NCBI Taxonomy" id="2779518"/>
    <lineage>
        <taxon>Bacteria</taxon>
        <taxon>Bacillati</taxon>
        <taxon>Bacillota</taxon>
        <taxon>Clostridia</taxon>
        <taxon>Lachnospirales</taxon>
        <taxon>Lachnospiraceae</taxon>
        <taxon>Blautia</taxon>
    </lineage>
</organism>
<dbReference type="Proteomes" id="UP000593601">
    <property type="component" value="Chromosome"/>
</dbReference>
<sequence length="201" mass="23523">MNGLEKITEQILDEAREETDQILDKAEKEKTKILAKSKKECDQRKREFIASMEKELQDYSDREASVREQRFNRAVLQEKQLIIEEMIDKAYHQMKNQETGIYFKTLERLFERYCHSEEGQMILNIHDLERMPGDFRYSIEQLAGKKGGSLTISDVPGQISDGFLLIYGKVEENCTFQSIIEAKKDCLKDQVNKILWEESDG</sequence>
<gene>
    <name evidence="5" type="ORF">INP51_04815</name>
</gene>
<dbReference type="GO" id="GO:0046961">
    <property type="term" value="F:proton-transporting ATPase activity, rotational mechanism"/>
    <property type="evidence" value="ECO:0007669"/>
    <property type="project" value="InterPro"/>
</dbReference>
<evidence type="ECO:0000256" key="1">
    <source>
        <dbReference type="ARBA" id="ARBA00005901"/>
    </source>
</evidence>
<keyword evidence="2" id="KW-0813">Transport</keyword>
<dbReference type="Gene3D" id="3.30.2320.30">
    <property type="entry name" value="ATP synthase, E subunit, C-terminal"/>
    <property type="match status" value="1"/>
</dbReference>
<comment type="similarity">
    <text evidence="1">Belongs to the V-ATPase E subunit family.</text>
</comment>
<evidence type="ECO:0000313" key="6">
    <source>
        <dbReference type="Proteomes" id="UP000593601"/>
    </source>
</evidence>
<dbReference type="GO" id="GO:0033178">
    <property type="term" value="C:proton-transporting two-sector ATPase complex, catalytic domain"/>
    <property type="evidence" value="ECO:0007669"/>
    <property type="project" value="InterPro"/>
</dbReference>